<dbReference type="Pfam" id="PF04794">
    <property type="entry name" value="YdjC"/>
    <property type="match status" value="1"/>
</dbReference>
<comment type="caution">
    <text evidence="6">The sequence shown here is derived from an EMBL/GenBank/DDBJ whole genome shotgun (WGS) entry which is preliminary data.</text>
</comment>
<gene>
    <name evidence="6" type="ORF">J2S23_000840</name>
</gene>
<dbReference type="GO" id="GO:0016787">
    <property type="term" value="F:hydrolase activity"/>
    <property type="evidence" value="ECO:0007669"/>
    <property type="project" value="UniProtKB-KW"/>
</dbReference>
<dbReference type="Gene3D" id="3.20.20.370">
    <property type="entry name" value="Glycoside hydrolase/deacetylase"/>
    <property type="match status" value="1"/>
</dbReference>
<protein>
    <submittedName>
        <fullName evidence="6">Glycoside hydrolase/deacetylase ChbG (UPF0249 family)</fullName>
    </submittedName>
</protein>
<accession>A0ABT9YRD4</accession>
<proteinExistence type="predicted"/>
<keyword evidence="4" id="KW-0460">Magnesium</keyword>
<dbReference type="InterPro" id="IPR011330">
    <property type="entry name" value="Glyco_hydro/deAcase_b/a-brl"/>
</dbReference>
<keyword evidence="2" id="KW-0479">Metal-binding</keyword>
<dbReference type="CDD" id="cd10805">
    <property type="entry name" value="YdjC_like_1"/>
    <property type="match status" value="1"/>
</dbReference>
<evidence type="ECO:0000256" key="1">
    <source>
        <dbReference type="ARBA" id="ARBA00001946"/>
    </source>
</evidence>
<comment type="cofactor">
    <cofactor evidence="1">
        <name>Mg(2+)</name>
        <dbReference type="ChEBI" id="CHEBI:18420"/>
    </cofactor>
</comment>
<dbReference type="EMBL" id="JAUSTM010000006">
    <property type="protein sequence ID" value="MDQ0222289.1"/>
    <property type="molecule type" value="Genomic_DNA"/>
</dbReference>
<keyword evidence="5" id="KW-0119">Carbohydrate metabolism</keyword>
<evidence type="ECO:0000256" key="5">
    <source>
        <dbReference type="ARBA" id="ARBA00023277"/>
    </source>
</evidence>
<keyword evidence="7" id="KW-1185">Reference proteome</keyword>
<organism evidence="6 7">
    <name type="scientific">Streptococcus moroccensis</name>
    <dbReference type="NCBI Taxonomy" id="1451356"/>
    <lineage>
        <taxon>Bacteria</taxon>
        <taxon>Bacillati</taxon>
        <taxon>Bacillota</taxon>
        <taxon>Bacilli</taxon>
        <taxon>Lactobacillales</taxon>
        <taxon>Streptococcaceae</taxon>
        <taxon>Streptococcus</taxon>
    </lineage>
</organism>
<reference evidence="6 7" key="1">
    <citation type="submission" date="2023-07" db="EMBL/GenBank/DDBJ databases">
        <title>Genomic Encyclopedia of Type Strains, Phase IV (KMG-IV): sequencing the most valuable type-strain genomes for metagenomic binning, comparative biology and taxonomic classification.</title>
        <authorList>
            <person name="Goeker M."/>
        </authorList>
    </citation>
    <scope>NUCLEOTIDE SEQUENCE [LARGE SCALE GENOMIC DNA]</scope>
    <source>
        <strain evidence="6 7">DSM 105143</strain>
    </source>
</reference>
<dbReference type="Proteomes" id="UP001223079">
    <property type="component" value="Unassembled WGS sequence"/>
</dbReference>
<dbReference type="PANTHER" id="PTHR31609">
    <property type="entry name" value="YDJC DEACETYLASE FAMILY MEMBER"/>
    <property type="match status" value="1"/>
</dbReference>
<keyword evidence="3 6" id="KW-0378">Hydrolase</keyword>
<evidence type="ECO:0000313" key="7">
    <source>
        <dbReference type="Proteomes" id="UP001223079"/>
    </source>
</evidence>
<dbReference type="InterPro" id="IPR006879">
    <property type="entry name" value="YdjC-like"/>
</dbReference>
<evidence type="ECO:0000256" key="3">
    <source>
        <dbReference type="ARBA" id="ARBA00022801"/>
    </source>
</evidence>
<evidence type="ECO:0000313" key="6">
    <source>
        <dbReference type="EMBL" id="MDQ0222289.1"/>
    </source>
</evidence>
<sequence>MPKKIVFRADDLGYSEGVNYGIEKAIRDGLIRSQGVMVNMPATQHGVDLVKGYDIAFSVHANICSGRPLTDPELIPSLVTADGLFKSSSTYRAASEDFVVYEEVLLEVEAQYQRFVELFGRKPDYFEGHAVASANFFKALEAIAEKYDLTYSGLPLDFSQPLTIGQSQVRMNMECMRPDYDPLEMVQRVVSQMTEDVVELFVFHPGYLDQDLLDHSSLTLPRPKEVAMLIASATKEWLKEQRVELIDYRDL</sequence>
<name>A0ABT9YRD4_9STRE</name>
<dbReference type="PANTHER" id="PTHR31609:SF1">
    <property type="entry name" value="CARBOHYDRATE DEACETYLASE"/>
    <property type="match status" value="1"/>
</dbReference>
<dbReference type="SUPFAM" id="SSF88713">
    <property type="entry name" value="Glycoside hydrolase/deacetylase"/>
    <property type="match status" value="1"/>
</dbReference>
<dbReference type="RefSeq" id="WP_307121499.1">
    <property type="nucleotide sequence ID" value="NZ_JAUSTM010000006.1"/>
</dbReference>
<evidence type="ECO:0000256" key="2">
    <source>
        <dbReference type="ARBA" id="ARBA00022723"/>
    </source>
</evidence>
<evidence type="ECO:0000256" key="4">
    <source>
        <dbReference type="ARBA" id="ARBA00022842"/>
    </source>
</evidence>